<organism evidence="2 3">
    <name type="scientific">Cytospora leucostoma</name>
    <dbReference type="NCBI Taxonomy" id="1230097"/>
    <lineage>
        <taxon>Eukaryota</taxon>
        <taxon>Fungi</taxon>
        <taxon>Dikarya</taxon>
        <taxon>Ascomycota</taxon>
        <taxon>Pezizomycotina</taxon>
        <taxon>Sordariomycetes</taxon>
        <taxon>Sordariomycetidae</taxon>
        <taxon>Diaporthales</taxon>
        <taxon>Cytosporaceae</taxon>
        <taxon>Cytospora</taxon>
    </lineage>
</organism>
<reference evidence="2 3" key="1">
    <citation type="submission" date="2015-09" db="EMBL/GenBank/DDBJ databases">
        <title>Host preference determinants of Valsa canker pathogens revealed by comparative genomics.</title>
        <authorList>
            <person name="Yin Z."/>
            <person name="Huang L."/>
        </authorList>
    </citation>
    <scope>NUCLEOTIDE SEQUENCE [LARGE SCALE GENOMIC DNA]</scope>
    <source>
        <strain evidence="2 3">SXYLt</strain>
    </source>
</reference>
<dbReference type="InParanoid" id="A0A423XN37"/>
<protein>
    <submittedName>
        <fullName evidence="2">Uncharacterized protein</fullName>
    </submittedName>
</protein>
<dbReference type="OrthoDB" id="5207873at2759"/>
<feature type="region of interest" description="Disordered" evidence="1">
    <location>
        <begin position="94"/>
        <end position="165"/>
    </location>
</feature>
<feature type="compositionally biased region" description="Basic and acidic residues" evidence="1">
    <location>
        <begin position="99"/>
        <end position="109"/>
    </location>
</feature>
<evidence type="ECO:0000256" key="1">
    <source>
        <dbReference type="SAM" id="MobiDB-lite"/>
    </source>
</evidence>
<name>A0A423XN37_9PEZI</name>
<keyword evidence="3" id="KW-1185">Reference proteome</keyword>
<dbReference type="Proteomes" id="UP000285146">
    <property type="component" value="Unassembled WGS sequence"/>
</dbReference>
<feature type="region of interest" description="Disordered" evidence="1">
    <location>
        <begin position="1"/>
        <end position="26"/>
    </location>
</feature>
<evidence type="ECO:0000313" key="2">
    <source>
        <dbReference type="EMBL" id="ROW18032.1"/>
    </source>
</evidence>
<feature type="compositionally biased region" description="Basic and acidic residues" evidence="1">
    <location>
        <begin position="138"/>
        <end position="162"/>
    </location>
</feature>
<evidence type="ECO:0000313" key="3">
    <source>
        <dbReference type="Proteomes" id="UP000285146"/>
    </source>
</evidence>
<gene>
    <name evidence="2" type="ORF">VPNG_00357</name>
</gene>
<dbReference type="AlphaFoldDB" id="A0A423XN37"/>
<proteinExistence type="predicted"/>
<comment type="caution">
    <text evidence="2">The sequence shown here is derived from an EMBL/GenBank/DDBJ whole genome shotgun (WGS) entry which is preliminary data.</text>
</comment>
<sequence>MAGDPNEVIPMPADNNDDSDRESTVYPHDSVSILSNVAPSSHSGSGECLPNLRTYLEEGVVEVHNVCLAATQRYLETRRVNWELRHGCSVTVLPSGGDPVRRNRDRAGERGSPYPRAGSWKRAASEHGSLGHSQGSCIHDDNLSVNDTTKDNQGRSKDKIPKPTDSLLQNASYICNLMWRRAQRDREDVPGAEICACRNMGFLSECAETIVLHDAGEWERDPERGFKKVCQAGRDLCRELEDAEGIEKVDDIEFWRI</sequence>
<dbReference type="EMBL" id="LKEB01000001">
    <property type="protein sequence ID" value="ROW18032.1"/>
    <property type="molecule type" value="Genomic_DNA"/>
</dbReference>
<accession>A0A423XN37</accession>